<dbReference type="InterPro" id="IPR036291">
    <property type="entry name" value="NAD(P)-bd_dom_sf"/>
</dbReference>
<sequence>MSNQDQNLVLITGAGIGIGRATAKAFGALNYRVIVTAVLQAEGEAVTAEIRLAGGQAEFYTLNVRDTAACDVIGATVEKKYGAIDSVIANAGIAHKVPLDELTDEKWDLTMDIDLKGVFRIIRAALPGMKQKKSGSIVAVSSIMGIAYGWDEHAHYSAAKAGVVGLVRGGLAIQSH</sequence>
<dbReference type="Pfam" id="PF00106">
    <property type="entry name" value="adh_short"/>
    <property type="match status" value="1"/>
</dbReference>
<dbReference type="CDD" id="cd05233">
    <property type="entry name" value="SDR_c"/>
    <property type="match status" value="1"/>
</dbReference>
<dbReference type="SUPFAM" id="SSF51735">
    <property type="entry name" value="NAD(P)-binding Rossmann-fold domains"/>
    <property type="match status" value="1"/>
</dbReference>
<evidence type="ECO:0000313" key="3">
    <source>
        <dbReference type="EMBL" id="NVI08716.1"/>
    </source>
</evidence>
<dbReference type="Gene3D" id="3.40.50.720">
    <property type="entry name" value="NAD(P)-binding Rossmann-like Domain"/>
    <property type="match status" value="1"/>
</dbReference>
<dbReference type="PANTHER" id="PTHR43669:SF3">
    <property type="entry name" value="ALCOHOL DEHYDROGENASE, PUTATIVE (AFU_ORTHOLOGUE AFUA_3G03445)-RELATED"/>
    <property type="match status" value="1"/>
</dbReference>
<dbReference type="PRINTS" id="PR00080">
    <property type="entry name" value="SDRFAMILY"/>
</dbReference>
<name>A0ABX2NWX4_9BURK</name>
<dbReference type="EMBL" id="VOMC01000053">
    <property type="protein sequence ID" value="NVI08716.1"/>
    <property type="molecule type" value="Genomic_DNA"/>
</dbReference>
<dbReference type="InterPro" id="IPR002347">
    <property type="entry name" value="SDR_fam"/>
</dbReference>
<protein>
    <submittedName>
        <fullName evidence="3">SDR family NAD(P)-dependent oxidoreductase</fullName>
    </submittedName>
</protein>
<dbReference type="PRINTS" id="PR00081">
    <property type="entry name" value="GDHRDH"/>
</dbReference>
<keyword evidence="4" id="KW-1185">Reference proteome</keyword>
<evidence type="ECO:0000256" key="1">
    <source>
        <dbReference type="ARBA" id="ARBA00006484"/>
    </source>
</evidence>
<dbReference type="Proteomes" id="UP000821598">
    <property type="component" value="Unassembled WGS sequence"/>
</dbReference>
<dbReference type="RefSeq" id="WP_176369292.1">
    <property type="nucleotide sequence ID" value="NZ_JBNDMD010000003.1"/>
</dbReference>
<keyword evidence="2" id="KW-0560">Oxidoreductase</keyword>
<proteinExistence type="inferred from homology"/>
<evidence type="ECO:0000256" key="2">
    <source>
        <dbReference type="ARBA" id="ARBA00023002"/>
    </source>
</evidence>
<accession>A0ABX2NWX4</accession>
<dbReference type="PANTHER" id="PTHR43669">
    <property type="entry name" value="5-KETO-D-GLUCONATE 5-REDUCTASE"/>
    <property type="match status" value="1"/>
</dbReference>
<gene>
    <name evidence="3" type="ORF">FSB64_34325</name>
</gene>
<evidence type="ECO:0000313" key="4">
    <source>
        <dbReference type="Proteomes" id="UP000821598"/>
    </source>
</evidence>
<comment type="caution">
    <text evidence="3">The sequence shown here is derived from an EMBL/GenBank/DDBJ whole genome shotgun (WGS) entry which is preliminary data.</text>
</comment>
<reference evidence="3 4" key="1">
    <citation type="submission" date="2019-08" db="EMBL/GenBank/DDBJ databases">
        <title>Paraburkholderia simonii sp. nov. and P. youngii sp. nov. Brazilian and Mexican Mimosa-associated rhizobia.</title>
        <authorList>
            <person name="Mavima L."/>
            <person name="Beukes C.W."/>
            <person name="Palmer M."/>
            <person name="De Meyer S.E."/>
            <person name="James E.K."/>
            <person name="Maluk M."/>
            <person name="Avontuur J.R."/>
            <person name="Chan W.Y."/>
            <person name="Venter S.N."/>
            <person name="Steenkamp E.T."/>
        </authorList>
    </citation>
    <scope>NUCLEOTIDE SEQUENCE [LARGE SCALE GENOMIC DNA]</scope>
    <source>
        <strain evidence="3 4">JPY454</strain>
    </source>
</reference>
<organism evidence="3 4">
    <name type="scientific">Paraburkholderia youngii</name>
    <dbReference type="NCBI Taxonomy" id="2782701"/>
    <lineage>
        <taxon>Bacteria</taxon>
        <taxon>Pseudomonadati</taxon>
        <taxon>Pseudomonadota</taxon>
        <taxon>Betaproteobacteria</taxon>
        <taxon>Burkholderiales</taxon>
        <taxon>Burkholderiaceae</taxon>
        <taxon>Paraburkholderia</taxon>
    </lineage>
</organism>
<comment type="similarity">
    <text evidence="1">Belongs to the short-chain dehydrogenases/reductases (SDR) family.</text>
</comment>